<dbReference type="SUPFAM" id="SSF55811">
    <property type="entry name" value="Nudix"/>
    <property type="match status" value="1"/>
</dbReference>
<keyword evidence="12" id="KW-1185">Reference proteome</keyword>
<dbReference type="Pfam" id="PF00293">
    <property type="entry name" value="NUDIX"/>
    <property type="match status" value="1"/>
</dbReference>
<comment type="cofactor">
    <cofactor evidence="2">
        <name>Zn(2+)</name>
        <dbReference type="ChEBI" id="CHEBI:29105"/>
    </cofactor>
</comment>
<dbReference type="InterPro" id="IPR050241">
    <property type="entry name" value="NAD-cap_RNA_hydrolase_NudC"/>
</dbReference>
<dbReference type="EMBL" id="CP094970">
    <property type="protein sequence ID" value="UYM06102.1"/>
    <property type="molecule type" value="Genomic_DNA"/>
</dbReference>
<evidence type="ECO:0000256" key="2">
    <source>
        <dbReference type="ARBA" id="ARBA00001947"/>
    </source>
</evidence>
<name>A0AA46YL23_9ACTN</name>
<evidence type="ECO:0000256" key="6">
    <source>
        <dbReference type="ARBA" id="ARBA00022801"/>
    </source>
</evidence>
<evidence type="ECO:0000313" key="11">
    <source>
        <dbReference type="EMBL" id="UYM06102.1"/>
    </source>
</evidence>
<dbReference type="RefSeq" id="WP_271634950.1">
    <property type="nucleotide sequence ID" value="NZ_CP094970.1"/>
</dbReference>
<evidence type="ECO:0000256" key="3">
    <source>
        <dbReference type="ARBA" id="ARBA00009595"/>
    </source>
</evidence>
<evidence type="ECO:0000256" key="5">
    <source>
        <dbReference type="ARBA" id="ARBA00022723"/>
    </source>
</evidence>
<dbReference type="Gene3D" id="3.90.79.20">
    <property type="match status" value="1"/>
</dbReference>
<dbReference type="Gene3D" id="3.90.79.10">
    <property type="entry name" value="Nucleoside Triphosphate Pyrophosphohydrolase"/>
    <property type="match status" value="1"/>
</dbReference>
<evidence type="ECO:0000256" key="1">
    <source>
        <dbReference type="ARBA" id="ARBA00001946"/>
    </source>
</evidence>
<sequence length="293" mass="31753">MADPALFAFACPQHDRRSDLRVDDQIERAWADPSTRVLAVGSNAVATEGDALRWIAPGDAPDGERIYLGEADGRTWFAVGVDEVGEGFDPRTLREAALSLSETDAGLVVHAVGIANWHRTHGFCARCGTPSEPAQGGHVRRCPSCGAQHFPRTDPAVIMLITDDDDRALLGRHPAWPEGRYSTLAGFLEPGEALEDAVRREVGEEVGIRVGEVTYAASQPWPFPASLMVGFFGRASSHDVHVDGAEIEHARWFTRDEVTDLSKEGGLGLPGTLSISRWLIETWHGGLIVGAWT</sequence>
<dbReference type="GO" id="GO:0046872">
    <property type="term" value="F:metal ion binding"/>
    <property type="evidence" value="ECO:0007669"/>
    <property type="project" value="UniProtKB-KW"/>
</dbReference>
<comment type="cofactor">
    <cofactor evidence="1">
        <name>Mg(2+)</name>
        <dbReference type="ChEBI" id="CHEBI:18420"/>
    </cofactor>
</comment>
<dbReference type="GO" id="GO:0035529">
    <property type="term" value="F:NADH pyrophosphatase activity"/>
    <property type="evidence" value="ECO:0007669"/>
    <property type="project" value="TreeGrafter"/>
</dbReference>
<dbReference type="Pfam" id="PF09297">
    <property type="entry name" value="Zn_ribbon_NUD"/>
    <property type="match status" value="1"/>
</dbReference>
<dbReference type="CDD" id="cd03429">
    <property type="entry name" value="NUDIX_NADH_pyrophosphatase_Nudt13"/>
    <property type="match status" value="1"/>
</dbReference>
<dbReference type="InterPro" id="IPR020084">
    <property type="entry name" value="NUDIX_hydrolase_CS"/>
</dbReference>
<dbReference type="EC" id="3.6.1.22" evidence="4"/>
<dbReference type="InterPro" id="IPR015797">
    <property type="entry name" value="NUDIX_hydrolase-like_dom_sf"/>
</dbReference>
<proteinExistence type="inferred from homology"/>
<dbReference type="GO" id="GO:0006742">
    <property type="term" value="P:NADP+ catabolic process"/>
    <property type="evidence" value="ECO:0007669"/>
    <property type="project" value="TreeGrafter"/>
</dbReference>
<keyword evidence="8" id="KW-0520">NAD</keyword>
<dbReference type="GO" id="GO:0005829">
    <property type="term" value="C:cytosol"/>
    <property type="evidence" value="ECO:0007669"/>
    <property type="project" value="TreeGrafter"/>
</dbReference>
<dbReference type="KEGG" id="sgrg:L0C25_03245"/>
<evidence type="ECO:0000256" key="8">
    <source>
        <dbReference type="ARBA" id="ARBA00023027"/>
    </source>
</evidence>
<reference evidence="11" key="1">
    <citation type="submission" date="2022-01" db="EMBL/GenBank/DDBJ databases">
        <title>Nocardioidaceae gen. sp. A5X3R13.</title>
        <authorList>
            <person name="Lopez Marin M.A."/>
            <person name="Uhlik O."/>
        </authorList>
    </citation>
    <scope>NUCLEOTIDE SEQUENCE</scope>
    <source>
        <strain evidence="11">A5X3R13</strain>
    </source>
</reference>
<dbReference type="GO" id="GO:0019677">
    <property type="term" value="P:NAD+ catabolic process"/>
    <property type="evidence" value="ECO:0007669"/>
    <property type="project" value="TreeGrafter"/>
</dbReference>
<gene>
    <name evidence="11" type="primary">nudC</name>
    <name evidence="11" type="ORF">L0C25_03245</name>
</gene>
<dbReference type="PANTHER" id="PTHR42904">
    <property type="entry name" value="NUDIX HYDROLASE, NUDC SUBFAMILY"/>
    <property type="match status" value="1"/>
</dbReference>
<dbReference type="Proteomes" id="UP001164390">
    <property type="component" value="Chromosome"/>
</dbReference>
<keyword evidence="7" id="KW-0460">Magnesium</keyword>
<comment type="similarity">
    <text evidence="3">Belongs to the Nudix hydrolase family. NudC subfamily.</text>
</comment>
<organism evidence="11 12">
    <name type="scientific">Solicola gregarius</name>
    <dbReference type="NCBI Taxonomy" id="2908642"/>
    <lineage>
        <taxon>Bacteria</taxon>
        <taxon>Bacillati</taxon>
        <taxon>Actinomycetota</taxon>
        <taxon>Actinomycetes</taxon>
        <taxon>Propionibacteriales</taxon>
        <taxon>Nocardioidaceae</taxon>
        <taxon>Solicola</taxon>
    </lineage>
</organism>
<accession>A0AA46YL23</accession>
<dbReference type="InterPro" id="IPR049734">
    <property type="entry name" value="NudC-like_C"/>
</dbReference>
<keyword evidence="5" id="KW-0479">Metal-binding</keyword>
<dbReference type="AlphaFoldDB" id="A0AA46YL23"/>
<dbReference type="NCBIfam" id="NF001299">
    <property type="entry name" value="PRK00241.1"/>
    <property type="match status" value="1"/>
</dbReference>
<dbReference type="InterPro" id="IPR015375">
    <property type="entry name" value="NADH_PPase-like_N"/>
</dbReference>
<evidence type="ECO:0000259" key="10">
    <source>
        <dbReference type="PROSITE" id="PS51462"/>
    </source>
</evidence>
<evidence type="ECO:0000313" key="12">
    <source>
        <dbReference type="Proteomes" id="UP001164390"/>
    </source>
</evidence>
<dbReference type="PROSITE" id="PS00893">
    <property type="entry name" value="NUDIX_BOX"/>
    <property type="match status" value="1"/>
</dbReference>
<dbReference type="PROSITE" id="PS51462">
    <property type="entry name" value="NUDIX"/>
    <property type="match status" value="1"/>
</dbReference>
<comment type="catalytic activity">
    <reaction evidence="9">
        <text>a 5'-end NAD(+)-phospho-ribonucleoside in mRNA + H2O = a 5'-end phospho-adenosine-phospho-ribonucleoside in mRNA + beta-nicotinamide D-ribonucleotide + 2 H(+)</text>
        <dbReference type="Rhea" id="RHEA:60876"/>
        <dbReference type="Rhea" id="RHEA-COMP:15698"/>
        <dbReference type="Rhea" id="RHEA-COMP:15719"/>
        <dbReference type="ChEBI" id="CHEBI:14649"/>
        <dbReference type="ChEBI" id="CHEBI:15377"/>
        <dbReference type="ChEBI" id="CHEBI:15378"/>
        <dbReference type="ChEBI" id="CHEBI:144029"/>
        <dbReference type="ChEBI" id="CHEBI:144051"/>
    </reaction>
    <physiologicalReaction direction="left-to-right" evidence="9">
        <dbReference type="Rhea" id="RHEA:60877"/>
    </physiologicalReaction>
</comment>
<dbReference type="Pfam" id="PF09296">
    <property type="entry name" value="NUDIX-like"/>
    <property type="match status" value="1"/>
</dbReference>
<evidence type="ECO:0000256" key="7">
    <source>
        <dbReference type="ARBA" id="ARBA00022842"/>
    </source>
</evidence>
<dbReference type="PANTHER" id="PTHR42904:SF6">
    <property type="entry name" value="NAD-CAPPED RNA HYDROLASE NUDT12"/>
    <property type="match status" value="1"/>
</dbReference>
<dbReference type="InterPro" id="IPR015376">
    <property type="entry name" value="Znr_NADH_PPase"/>
</dbReference>
<protein>
    <recommendedName>
        <fullName evidence="4">NAD(+) diphosphatase</fullName>
        <ecNumber evidence="4">3.6.1.22</ecNumber>
    </recommendedName>
</protein>
<evidence type="ECO:0000256" key="9">
    <source>
        <dbReference type="ARBA" id="ARBA00023679"/>
    </source>
</evidence>
<feature type="domain" description="Nudix hydrolase" evidence="10">
    <location>
        <begin position="151"/>
        <end position="281"/>
    </location>
</feature>
<keyword evidence="6 11" id="KW-0378">Hydrolase</keyword>
<evidence type="ECO:0000256" key="4">
    <source>
        <dbReference type="ARBA" id="ARBA00012381"/>
    </source>
</evidence>
<dbReference type="InterPro" id="IPR000086">
    <property type="entry name" value="NUDIX_hydrolase_dom"/>
</dbReference>